<dbReference type="InterPro" id="IPR022251">
    <property type="entry name" value="DUF3774_wound-induced"/>
</dbReference>
<protein>
    <submittedName>
        <fullName evidence="1">Uncharacterized protein</fullName>
    </submittedName>
</protein>
<dbReference type="EMBL" id="JBAMMX010000021">
    <property type="protein sequence ID" value="KAK6919500.1"/>
    <property type="molecule type" value="Genomic_DNA"/>
</dbReference>
<comment type="caution">
    <text evidence="1">The sequence shown here is derived from an EMBL/GenBank/DDBJ whole genome shotgun (WGS) entry which is preliminary data.</text>
</comment>
<proteinExistence type="predicted"/>
<evidence type="ECO:0000313" key="1">
    <source>
        <dbReference type="EMBL" id="KAK6919500.1"/>
    </source>
</evidence>
<keyword evidence="2" id="KW-1185">Reference proteome</keyword>
<evidence type="ECO:0000313" key="2">
    <source>
        <dbReference type="Proteomes" id="UP001370490"/>
    </source>
</evidence>
<dbReference type="PANTHER" id="PTHR33090">
    <property type="entry name" value="DUF3774 DOMAIN PROTEIN-RELATED"/>
    <property type="match status" value="1"/>
</dbReference>
<organism evidence="1 2">
    <name type="scientific">Dillenia turbinata</name>
    <dbReference type="NCBI Taxonomy" id="194707"/>
    <lineage>
        <taxon>Eukaryota</taxon>
        <taxon>Viridiplantae</taxon>
        <taxon>Streptophyta</taxon>
        <taxon>Embryophyta</taxon>
        <taxon>Tracheophyta</taxon>
        <taxon>Spermatophyta</taxon>
        <taxon>Magnoliopsida</taxon>
        <taxon>eudicotyledons</taxon>
        <taxon>Gunneridae</taxon>
        <taxon>Pentapetalae</taxon>
        <taxon>Dilleniales</taxon>
        <taxon>Dilleniaceae</taxon>
        <taxon>Dillenia</taxon>
    </lineage>
</organism>
<dbReference type="Pfam" id="PF12609">
    <property type="entry name" value="DUF3774"/>
    <property type="match status" value="1"/>
</dbReference>
<sequence length="89" mass="9927">MSQFNRLWMAASVAVVQGHTDQGIRWKSGLRSFNTGKGRLFTEGSELGRPVIVGSDLGDLIENCNGEERRKHADESIRKVMYLSCWGQG</sequence>
<dbReference type="AlphaFoldDB" id="A0AAN8Z118"/>
<name>A0AAN8Z118_9MAGN</name>
<gene>
    <name evidence="1" type="ORF">RJ641_015404</name>
</gene>
<dbReference type="Proteomes" id="UP001370490">
    <property type="component" value="Unassembled WGS sequence"/>
</dbReference>
<accession>A0AAN8Z118</accession>
<reference evidence="1 2" key="1">
    <citation type="submission" date="2023-12" db="EMBL/GenBank/DDBJ databases">
        <title>A high-quality genome assembly for Dillenia turbinata (Dilleniales).</title>
        <authorList>
            <person name="Chanderbali A."/>
        </authorList>
    </citation>
    <scope>NUCLEOTIDE SEQUENCE [LARGE SCALE GENOMIC DNA]</scope>
    <source>
        <strain evidence="1">LSX21</strain>
        <tissue evidence="1">Leaf</tissue>
    </source>
</reference>